<dbReference type="AlphaFoldDB" id="A0A5D4TAY1"/>
<keyword evidence="1" id="KW-0812">Transmembrane</keyword>
<dbReference type="EMBL" id="VTET01000004">
    <property type="protein sequence ID" value="TYS72449.1"/>
    <property type="molecule type" value="Genomic_DNA"/>
</dbReference>
<keyword evidence="1" id="KW-0472">Membrane</keyword>
<dbReference type="OrthoDB" id="1926101at2"/>
<name>A0A5D4TAY1_9BACI</name>
<accession>A0A5D4TAY1</accession>
<feature type="transmembrane region" description="Helical" evidence="1">
    <location>
        <begin position="36"/>
        <end position="58"/>
    </location>
</feature>
<feature type="transmembrane region" description="Helical" evidence="1">
    <location>
        <begin position="7"/>
        <end position="24"/>
    </location>
</feature>
<sequence length="124" mass="14305">MRKLSIKYLVFFTISTTLTLFLVYKDINNPLATGTVIGYALFLIASLLSFLLVILWKARRLPRQELQREARRFVLYFLIFFGLSFLINFSEPNLYKSISIALGMSLGLSFFDLVLLPKKTGREV</sequence>
<evidence type="ECO:0000313" key="2">
    <source>
        <dbReference type="EMBL" id="TYS72449.1"/>
    </source>
</evidence>
<evidence type="ECO:0000313" key="3">
    <source>
        <dbReference type="Proteomes" id="UP000324517"/>
    </source>
</evidence>
<feature type="transmembrane region" description="Helical" evidence="1">
    <location>
        <begin position="70"/>
        <end position="89"/>
    </location>
</feature>
<dbReference type="Proteomes" id="UP000324517">
    <property type="component" value="Unassembled WGS sequence"/>
</dbReference>
<organism evidence="2 3">
    <name type="scientific">Sutcliffiella horikoshii</name>
    <dbReference type="NCBI Taxonomy" id="79883"/>
    <lineage>
        <taxon>Bacteria</taxon>
        <taxon>Bacillati</taxon>
        <taxon>Bacillota</taxon>
        <taxon>Bacilli</taxon>
        <taxon>Bacillales</taxon>
        <taxon>Bacillaceae</taxon>
        <taxon>Sutcliffiella</taxon>
    </lineage>
</organism>
<keyword evidence="1" id="KW-1133">Transmembrane helix</keyword>
<dbReference type="RefSeq" id="WP_148979312.1">
    <property type="nucleotide sequence ID" value="NZ_JBNILM010000004.1"/>
</dbReference>
<proteinExistence type="predicted"/>
<gene>
    <name evidence="2" type="ORF">FZC75_10915</name>
</gene>
<feature type="transmembrane region" description="Helical" evidence="1">
    <location>
        <begin position="95"/>
        <end position="116"/>
    </location>
</feature>
<reference evidence="2 3" key="1">
    <citation type="submission" date="2019-08" db="EMBL/GenBank/DDBJ databases">
        <title>Bacillus genomes from the desert of Cuatro Cienegas, Coahuila.</title>
        <authorList>
            <person name="Olmedo-Alvarez G."/>
        </authorList>
    </citation>
    <scope>NUCLEOTIDE SEQUENCE [LARGE SCALE GENOMIC DNA]</scope>
    <source>
        <strain evidence="2 3">CH98b_3T</strain>
    </source>
</reference>
<evidence type="ECO:0000256" key="1">
    <source>
        <dbReference type="SAM" id="Phobius"/>
    </source>
</evidence>
<protein>
    <submittedName>
        <fullName evidence="2">Uncharacterized protein</fullName>
    </submittedName>
</protein>
<comment type="caution">
    <text evidence="2">The sequence shown here is derived from an EMBL/GenBank/DDBJ whole genome shotgun (WGS) entry which is preliminary data.</text>
</comment>